<proteinExistence type="predicted"/>
<sequence length="388" mass="41090">MTTTPTPSTGKRGRVLLLAAAPRTSRRRLLDPEHGASTLGSVPAERLLQGWDGPVDVVQLVDPGEPQAVLARLQEAAAAAGPLLVYVCGQLTRDHRQHRVHVALAKTVESTIRNTALPWTWVAQALASRAPGSTALVLDVIADPSCLPMRDEDLQLPDAVERYGVVAPPARRGPWQPPAYTVQLAQLLRSGPSGQRLADLHPVAAAQAGLAPGTVVLAPPPPVEVEVPRPRPELLPPPMPNRAPAPAPVDLRPAIAEAMHDGHHQAAAELAAQWERGVLRSAGYLSAEMGDVLEVQATVAVAAADVVRAAERWTATAEHRLRFGVEDQAAAVQLAARNALACWRQVPDSEGELAVLGERLARVLQDLGRDSAAAAVAERAAAVERRTA</sequence>
<keyword evidence="2" id="KW-1185">Reference proteome</keyword>
<dbReference type="RefSeq" id="WP_153472099.1">
    <property type="nucleotide sequence ID" value="NZ_WBOF01000010.1"/>
</dbReference>
<dbReference type="EMBL" id="WBOF01000010">
    <property type="protein sequence ID" value="MQS18032.1"/>
    <property type="molecule type" value="Genomic_DNA"/>
</dbReference>
<reference evidence="1 2" key="1">
    <citation type="submission" date="2019-09" db="EMBL/GenBank/DDBJ databases">
        <title>Genome Sequences of Streptomyces kaniharaensis ATCC 21070.</title>
        <authorList>
            <person name="Zhu W."/>
            <person name="De Crecy-Lagard V."/>
            <person name="Richards N.G."/>
        </authorList>
    </citation>
    <scope>NUCLEOTIDE SEQUENCE [LARGE SCALE GENOMIC DNA]</scope>
    <source>
        <strain evidence="1 2">SF-557</strain>
    </source>
</reference>
<evidence type="ECO:0000313" key="2">
    <source>
        <dbReference type="Proteomes" id="UP000450000"/>
    </source>
</evidence>
<evidence type="ECO:0000313" key="1">
    <source>
        <dbReference type="EMBL" id="MQS18032.1"/>
    </source>
</evidence>
<dbReference type="Proteomes" id="UP000450000">
    <property type="component" value="Unassembled WGS sequence"/>
</dbReference>
<dbReference type="AlphaFoldDB" id="A0A6N7L2E4"/>
<name>A0A6N7L2E4_9ACTN</name>
<protein>
    <submittedName>
        <fullName evidence="1">Uncharacterized protein</fullName>
    </submittedName>
</protein>
<dbReference type="OrthoDB" id="4328322at2"/>
<comment type="caution">
    <text evidence="1">The sequence shown here is derived from an EMBL/GenBank/DDBJ whole genome shotgun (WGS) entry which is preliminary data.</text>
</comment>
<gene>
    <name evidence="1" type="ORF">F7Q99_39055</name>
</gene>
<organism evidence="1 2">
    <name type="scientific">Streptomyces kaniharaensis</name>
    <dbReference type="NCBI Taxonomy" id="212423"/>
    <lineage>
        <taxon>Bacteria</taxon>
        <taxon>Bacillati</taxon>
        <taxon>Actinomycetota</taxon>
        <taxon>Actinomycetes</taxon>
        <taxon>Kitasatosporales</taxon>
        <taxon>Streptomycetaceae</taxon>
        <taxon>Streptomyces</taxon>
    </lineage>
</organism>
<accession>A0A6N7L2E4</accession>